<feature type="signal peptide" evidence="1">
    <location>
        <begin position="1"/>
        <end position="18"/>
    </location>
</feature>
<reference evidence="2" key="1">
    <citation type="submission" date="2012-12" db="EMBL/GenBank/DDBJ databases">
        <title>Identification and characterization of a phenylalanine ammonia-lyase gene family in Isatis indigotica Fort.</title>
        <authorList>
            <person name="Liu Q."/>
            <person name="Chen J."/>
            <person name="Zhou X."/>
            <person name="Di P."/>
            <person name="Xiao Y."/>
            <person name="Xuan H."/>
            <person name="Zhang L."/>
            <person name="Chen W."/>
        </authorList>
    </citation>
    <scope>NUCLEOTIDE SEQUENCE</scope>
    <source>
        <tissue evidence="2">Salivary gland</tissue>
    </source>
</reference>
<feature type="chain" id="PRO_5005516270" evidence="1">
    <location>
        <begin position="19"/>
        <end position="100"/>
    </location>
</feature>
<accession>A0A0K8R5A5</accession>
<name>A0A0K8R5A5_IXORI</name>
<evidence type="ECO:0000256" key="1">
    <source>
        <dbReference type="SAM" id="SignalP"/>
    </source>
</evidence>
<keyword evidence="1" id="KW-0732">Signal</keyword>
<evidence type="ECO:0000313" key="2">
    <source>
        <dbReference type="EMBL" id="JAA66231.1"/>
    </source>
</evidence>
<sequence length="100" mass="11562">MRASGILFLFAMCFLVNADGIFYSCTREWPVPFRQCLILCQHGELTFRELPTFTLEEKPNGTHCRRFFRLFAGECLNGRCVKPEGIHAIHGDAVEYRTME</sequence>
<dbReference type="EMBL" id="GADI01007577">
    <property type="protein sequence ID" value="JAA66231.1"/>
    <property type="molecule type" value="mRNA"/>
</dbReference>
<protein>
    <submittedName>
        <fullName evidence="2">Putative salivary kunitz domain protein</fullName>
    </submittedName>
</protein>
<dbReference type="AlphaFoldDB" id="A0A0K8R5A5"/>
<proteinExistence type="evidence at transcript level"/>
<organism evidence="2">
    <name type="scientific">Ixodes ricinus</name>
    <name type="common">Common tick</name>
    <name type="synonym">Acarus ricinus</name>
    <dbReference type="NCBI Taxonomy" id="34613"/>
    <lineage>
        <taxon>Eukaryota</taxon>
        <taxon>Metazoa</taxon>
        <taxon>Ecdysozoa</taxon>
        <taxon>Arthropoda</taxon>
        <taxon>Chelicerata</taxon>
        <taxon>Arachnida</taxon>
        <taxon>Acari</taxon>
        <taxon>Parasitiformes</taxon>
        <taxon>Ixodida</taxon>
        <taxon>Ixodoidea</taxon>
        <taxon>Ixodidae</taxon>
        <taxon>Ixodinae</taxon>
        <taxon>Ixodes</taxon>
    </lineage>
</organism>